<dbReference type="PANTHER" id="PTHR11040:SF32">
    <property type="entry name" value="ZINC-REGULATED TRANSPORTER 1"/>
    <property type="match status" value="1"/>
</dbReference>
<proteinExistence type="predicted"/>
<evidence type="ECO:0000256" key="2">
    <source>
        <dbReference type="ARBA" id="ARBA00022692"/>
    </source>
</evidence>
<dbReference type="InterPro" id="IPR003689">
    <property type="entry name" value="ZIP"/>
</dbReference>
<feature type="transmembrane region" description="Helical" evidence="5">
    <location>
        <begin position="336"/>
        <end position="354"/>
    </location>
</feature>
<dbReference type="EMBL" id="PJQD01000005">
    <property type="protein sequence ID" value="POY76372.1"/>
    <property type="molecule type" value="Genomic_DNA"/>
</dbReference>
<dbReference type="GO" id="GO:0005385">
    <property type="term" value="F:zinc ion transmembrane transporter activity"/>
    <property type="evidence" value="ECO:0007669"/>
    <property type="project" value="TreeGrafter"/>
</dbReference>
<organism evidence="6 7">
    <name type="scientific">Rhodotorula taiwanensis</name>
    <dbReference type="NCBI Taxonomy" id="741276"/>
    <lineage>
        <taxon>Eukaryota</taxon>
        <taxon>Fungi</taxon>
        <taxon>Dikarya</taxon>
        <taxon>Basidiomycota</taxon>
        <taxon>Pucciniomycotina</taxon>
        <taxon>Microbotryomycetes</taxon>
        <taxon>Sporidiobolales</taxon>
        <taxon>Sporidiobolaceae</taxon>
        <taxon>Rhodotorula</taxon>
    </lineage>
</organism>
<sequence length="357" mass="38227">MSDAGACGPESVGRLGLRVGAIFVILATSVFGTMFPITSKRVPFLRRRIPGTVFDFAKFFGLIHLLQPATEELGGTYSEGGCISDAWADYPYAFGLCLLSLFLTFVTQIVAFRLGTARLAKLGNSAPPHVHVMGHPGHVQEQDRIASRPSGIMEDSAATAASQGSADSLEKGDFASDRESKEDSFVDASEQNPIIAQLMGVATLEFGVCLHSVIIGLTLAVTGDDEFNVLFVVIIFHQMFEGLGLGTRLAFLRLGKEYAYIPWLGACLYSLCTPIGMVIGLGVREGLSMSSGSASIASGILDAVSSGILLYTALVELIAHEFIFNKFYHTCSWTRLWFSLGCFALGAGLMALLGKWA</sequence>
<feature type="transmembrane region" description="Helical" evidence="5">
    <location>
        <begin position="198"/>
        <end position="221"/>
    </location>
</feature>
<dbReference type="Pfam" id="PF02535">
    <property type="entry name" value="Zip"/>
    <property type="match status" value="1"/>
</dbReference>
<keyword evidence="2 5" id="KW-0812">Transmembrane</keyword>
<evidence type="ECO:0000256" key="1">
    <source>
        <dbReference type="ARBA" id="ARBA00004141"/>
    </source>
</evidence>
<keyword evidence="3 5" id="KW-1133">Transmembrane helix</keyword>
<feature type="transmembrane region" description="Helical" evidence="5">
    <location>
        <begin position="263"/>
        <end position="283"/>
    </location>
</feature>
<comment type="subcellular location">
    <subcellularLocation>
        <location evidence="1">Membrane</location>
        <topology evidence="1">Multi-pass membrane protein</topology>
    </subcellularLocation>
</comment>
<evidence type="ECO:0000256" key="5">
    <source>
        <dbReference type="SAM" id="Phobius"/>
    </source>
</evidence>
<dbReference type="AlphaFoldDB" id="A0A2S5BHY0"/>
<dbReference type="PANTHER" id="PTHR11040">
    <property type="entry name" value="ZINC/IRON TRANSPORTER"/>
    <property type="match status" value="1"/>
</dbReference>
<feature type="transmembrane region" description="Helical" evidence="5">
    <location>
        <begin position="15"/>
        <end position="37"/>
    </location>
</feature>
<comment type="caution">
    <text evidence="6">The sequence shown here is derived from an EMBL/GenBank/DDBJ whole genome shotgun (WGS) entry which is preliminary data.</text>
</comment>
<evidence type="ECO:0000313" key="6">
    <source>
        <dbReference type="EMBL" id="POY76372.1"/>
    </source>
</evidence>
<dbReference type="GO" id="GO:0005886">
    <property type="term" value="C:plasma membrane"/>
    <property type="evidence" value="ECO:0007669"/>
    <property type="project" value="TreeGrafter"/>
</dbReference>
<feature type="transmembrane region" description="Helical" evidence="5">
    <location>
        <begin position="49"/>
        <end position="70"/>
    </location>
</feature>
<protein>
    <submittedName>
        <fullName evidence="6">Uncharacterized protein</fullName>
    </submittedName>
</protein>
<feature type="transmembrane region" description="Helical" evidence="5">
    <location>
        <begin position="303"/>
        <end position="324"/>
    </location>
</feature>
<dbReference type="OrthoDB" id="448280at2759"/>
<evidence type="ECO:0000256" key="4">
    <source>
        <dbReference type="ARBA" id="ARBA00023136"/>
    </source>
</evidence>
<keyword evidence="4 5" id="KW-0472">Membrane</keyword>
<dbReference type="STRING" id="741276.A0A2S5BHY0"/>
<keyword evidence="7" id="KW-1185">Reference proteome</keyword>
<evidence type="ECO:0000313" key="7">
    <source>
        <dbReference type="Proteomes" id="UP000237144"/>
    </source>
</evidence>
<accession>A0A2S5BHY0</accession>
<gene>
    <name evidence="6" type="ORF">BMF94_0569</name>
</gene>
<evidence type="ECO:0000256" key="3">
    <source>
        <dbReference type="ARBA" id="ARBA00022989"/>
    </source>
</evidence>
<reference evidence="6 7" key="1">
    <citation type="journal article" date="2018" name="Front. Microbiol.">
        <title>Prospects for Fungal Bioremediation of Acidic Radioactive Waste Sites: Characterization and Genome Sequence of Rhodotorula taiwanensis MD1149.</title>
        <authorList>
            <person name="Tkavc R."/>
            <person name="Matrosova V.Y."/>
            <person name="Grichenko O.E."/>
            <person name="Gostincar C."/>
            <person name="Volpe R.P."/>
            <person name="Klimenkova P."/>
            <person name="Gaidamakova E.K."/>
            <person name="Zhou C.E."/>
            <person name="Stewart B.J."/>
            <person name="Lyman M.G."/>
            <person name="Malfatti S.A."/>
            <person name="Rubinfeld B."/>
            <person name="Courtot M."/>
            <person name="Singh J."/>
            <person name="Dalgard C.L."/>
            <person name="Hamilton T."/>
            <person name="Frey K.G."/>
            <person name="Gunde-Cimerman N."/>
            <person name="Dugan L."/>
            <person name="Daly M.J."/>
        </authorList>
    </citation>
    <scope>NUCLEOTIDE SEQUENCE [LARGE SCALE GENOMIC DNA]</scope>
    <source>
        <strain evidence="6 7">MD1149</strain>
    </source>
</reference>
<name>A0A2S5BHY0_9BASI</name>
<dbReference type="Proteomes" id="UP000237144">
    <property type="component" value="Unassembled WGS sequence"/>
</dbReference>
<feature type="transmembrane region" description="Helical" evidence="5">
    <location>
        <begin position="90"/>
        <end position="112"/>
    </location>
</feature>
<feature type="transmembrane region" description="Helical" evidence="5">
    <location>
        <begin position="227"/>
        <end position="251"/>
    </location>
</feature>